<dbReference type="GO" id="GO:0030313">
    <property type="term" value="C:cell envelope"/>
    <property type="evidence" value="ECO:0007669"/>
    <property type="project" value="UniProtKB-SubCell"/>
</dbReference>
<comment type="similarity">
    <text evidence="2">Belongs to the bacterial solute-binding protein 1 family.</text>
</comment>
<evidence type="ECO:0000313" key="6">
    <source>
        <dbReference type="EMBL" id="CUP42425.1"/>
    </source>
</evidence>
<dbReference type="Proteomes" id="UP000095651">
    <property type="component" value="Unassembled WGS sequence"/>
</dbReference>
<proteinExistence type="inferred from homology"/>
<reference evidence="6 7" key="1">
    <citation type="submission" date="2015-09" db="EMBL/GenBank/DDBJ databases">
        <authorList>
            <consortium name="Pathogen Informatics"/>
        </authorList>
    </citation>
    <scope>NUCLEOTIDE SEQUENCE [LARGE SCALE GENOMIC DNA]</scope>
    <source>
        <strain evidence="6 7">2789STDY5608850</strain>
    </source>
</reference>
<gene>
    <name evidence="6" type="ORF">ERS852407_05905</name>
</gene>
<dbReference type="RefSeq" id="WP_055660654.1">
    <property type="nucleotide sequence ID" value="NZ_CABIXC010000030.1"/>
</dbReference>
<accession>A0A174N8J0</accession>
<comment type="subcellular location">
    <subcellularLocation>
        <location evidence="1">Cell envelope</location>
    </subcellularLocation>
</comment>
<keyword evidence="3" id="KW-0813">Transport</keyword>
<evidence type="ECO:0000313" key="7">
    <source>
        <dbReference type="Proteomes" id="UP000095651"/>
    </source>
</evidence>
<evidence type="ECO:0000256" key="3">
    <source>
        <dbReference type="ARBA" id="ARBA00022448"/>
    </source>
</evidence>
<dbReference type="EMBL" id="CYZE01000030">
    <property type="protein sequence ID" value="CUP42425.1"/>
    <property type="molecule type" value="Genomic_DNA"/>
</dbReference>
<evidence type="ECO:0000256" key="1">
    <source>
        <dbReference type="ARBA" id="ARBA00004196"/>
    </source>
</evidence>
<evidence type="ECO:0000256" key="2">
    <source>
        <dbReference type="ARBA" id="ARBA00008520"/>
    </source>
</evidence>
<sequence length="482" mass="52635">MKRRGHLTAILLTAAMAAGLTACGGGNNAGTAAVTDTAKETQTEASSAAAESTEKAAAGQEDKITITYWNTNRHDQEYMAPLIEEFNNTNTDNIYIDYQIYAENYAQMLDLSFSTDSAPDVFQISNDGLATIVEKGYALDVTPFMTDEYKERFGEGAFVEGINMIDGKIYSLPYTASAVRLFYNQDIFDRVGIEAPPASLEELVADAKLITEQLSGEGIYGIAGNYKSSAAILRTIDPVVMVSGGTRCGFDYKNGKYDFTSYKPILEAFREMYEGGYAFPGSEALDIDPLRTQFAAGKIGMYMSLSHAEPGVYASQFPTDINWSCAYIPAAGGVIKGKQQLWTGGYSFAVNVNTAHPEEAWKVMEFLHSDEVMSGYYTAGLGTVMIPTAVEKAETPESVKKMPALELTDNDRNYPALPNGLKVEGKDYASVFVEVIFGMTDADKAIADLNKRYNEAYDKMVESGTARIVYPDFTTENLNTSK</sequence>
<organism evidence="6 7">
    <name type="scientific">Hungatella hathewayi</name>
    <dbReference type="NCBI Taxonomy" id="154046"/>
    <lineage>
        <taxon>Bacteria</taxon>
        <taxon>Bacillati</taxon>
        <taxon>Bacillota</taxon>
        <taxon>Clostridia</taxon>
        <taxon>Lachnospirales</taxon>
        <taxon>Lachnospiraceae</taxon>
        <taxon>Hungatella</taxon>
    </lineage>
</organism>
<feature type="chain" id="PRO_5038675374" evidence="5">
    <location>
        <begin position="23"/>
        <end position="482"/>
    </location>
</feature>
<evidence type="ECO:0000256" key="5">
    <source>
        <dbReference type="SAM" id="SignalP"/>
    </source>
</evidence>
<dbReference type="SUPFAM" id="SSF53850">
    <property type="entry name" value="Periplasmic binding protein-like II"/>
    <property type="match status" value="1"/>
</dbReference>
<dbReference type="PANTHER" id="PTHR43649:SF31">
    <property type="entry name" value="SN-GLYCEROL-3-PHOSPHATE-BINDING PERIPLASMIC PROTEIN UGPB"/>
    <property type="match status" value="1"/>
</dbReference>
<protein>
    <submittedName>
        <fullName evidence="6">Extracellular solute-binding protein</fullName>
    </submittedName>
</protein>
<dbReference type="PROSITE" id="PS51257">
    <property type="entry name" value="PROKAR_LIPOPROTEIN"/>
    <property type="match status" value="1"/>
</dbReference>
<dbReference type="InterPro" id="IPR050490">
    <property type="entry name" value="Bact_solute-bd_prot1"/>
</dbReference>
<dbReference type="Pfam" id="PF01547">
    <property type="entry name" value="SBP_bac_1"/>
    <property type="match status" value="1"/>
</dbReference>
<dbReference type="Gene3D" id="3.40.190.10">
    <property type="entry name" value="Periplasmic binding protein-like II"/>
    <property type="match status" value="1"/>
</dbReference>
<evidence type="ECO:0000256" key="4">
    <source>
        <dbReference type="ARBA" id="ARBA00022729"/>
    </source>
</evidence>
<dbReference type="PANTHER" id="PTHR43649">
    <property type="entry name" value="ARABINOSE-BINDING PROTEIN-RELATED"/>
    <property type="match status" value="1"/>
</dbReference>
<dbReference type="AlphaFoldDB" id="A0A174N8J0"/>
<keyword evidence="4 5" id="KW-0732">Signal</keyword>
<name>A0A174N8J0_9FIRM</name>
<feature type="signal peptide" evidence="5">
    <location>
        <begin position="1"/>
        <end position="22"/>
    </location>
</feature>
<dbReference type="InterPro" id="IPR006059">
    <property type="entry name" value="SBP"/>
</dbReference>